<reference evidence="1 2" key="1">
    <citation type="submission" date="2019-08" db="EMBL/GenBank/DDBJ databases">
        <title>Draft genome sequences of two oriental melons (Cucumis melo L. var makuwa).</title>
        <authorList>
            <person name="Kwon S.-Y."/>
        </authorList>
    </citation>
    <scope>NUCLEOTIDE SEQUENCE [LARGE SCALE GENOMIC DNA]</scope>
    <source>
        <strain evidence="2">cv. SW 3</strain>
        <tissue evidence="1">Leaf</tissue>
    </source>
</reference>
<accession>A0A5A7UZX0</accession>
<sequence length="131" mass="15070">MDWISHGVITPPRPSANLIRSSGIFVQMRPLASLSSNRESSTPSTTYSQTVTPDKCYNTASYPQYKILLKNLKIKWWKKYNFQHATIKHIKEWFADNGYLQDIDQRKNIEFLNDKSKLLAALAQATTDADF</sequence>
<evidence type="ECO:0000313" key="2">
    <source>
        <dbReference type="Proteomes" id="UP000321393"/>
    </source>
</evidence>
<proteinExistence type="predicted"/>
<name>A0A5A7UZX0_CUCMM</name>
<dbReference type="AlphaFoldDB" id="A0A5A7UZX0"/>
<evidence type="ECO:0000313" key="1">
    <source>
        <dbReference type="EMBL" id="KAA0059031.1"/>
    </source>
</evidence>
<dbReference type="Proteomes" id="UP000321393">
    <property type="component" value="Unassembled WGS sequence"/>
</dbReference>
<protein>
    <submittedName>
        <fullName evidence="1">Polyprotein</fullName>
    </submittedName>
</protein>
<comment type="caution">
    <text evidence="1">The sequence shown here is derived from an EMBL/GenBank/DDBJ whole genome shotgun (WGS) entry which is preliminary data.</text>
</comment>
<organism evidence="1 2">
    <name type="scientific">Cucumis melo var. makuwa</name>
    <name type="common">Oriental melon</name>
    <dbReference type="NCBI Taxonomy" id="1194695"/>
    <lineage>
        <taxon>Eukaryota</taxon>
        <taxon>Viridiplantae</taxon>
        <taxon>Streptophyta</taxon>
        <taxon>Embryophyta</taxon>
        <taxon>Tracheophyta</taxon>
        <taxon>Spermatophyta</taxon>
        <taxon>Magnoliopsida</taxon>
        <taxon>eudicotyledons</taxon>
        <taxon>Gunneridae</taxon>
        <taxon>Pentapetalae</taxon>
        <taxon>rosids</taxon>
        <taxon>fabids</taxon>
        <taxon>Cucurbitales</taxon>
        <taxon>Cucurbitaceae</taxon>
        <taxon>Benincaseae</taxon>
        <taxon>Cucumis</taxon>
    </lineage>
</organism>
<gene>
    <name evidence="1" type="ORF">E6C27_scaffold233G00530</name>
</gene>
<dbReference type="EMBL" id="SSTE01006607">
    <property type="protein sequence ID" value="KAA0059031.1"/>
    <property type="molecule type" value="Genomic_DNA"/>
</dbReference>